<evidence type="ECO:0000313" key="2">
    <source>
        <dbReference type="EMBL" id="TCO25850.1"/>
    </source>
</evidence>
<sequence>MTPARAASTRTTAPASWTRTTRSAASGPPTSGTVNPAQSGRLVYLQQYGNKVWTTIASVKQTSTGYYAFGIKPKVRGLVAYRVVFTADADHAQSISANKTLSVS</sequence>
<reference evidence="2 3" key="1">
    <citation type="journal article" date="2015" name="Stand. Genomic Sci.">
        <title>Genomic Encyclopedia of Bacterial and Archaeal Type Strains, Phase III: the genomes of soil and plant-associated and newly described type strains.</title>
        <authorList>
            <person name="Whitman W.B."/>
            <person name="Woyke T."/>
            <person name="Klenk H.P."/>
            <person name="Zhou Y."/>
            <person name="Lilburn T.G."/>
            <person name="Beck B.J."/>
            <person name="De Vos P."/>
            <person name="Vandamme P."/>
            <person name="Eisen J.A."/>
            <person name="Garrity G."/>
            <person name="Hugenholtz P."/>
            <person name="Kyrpides N.C."/>
        </authorList>
    </citation>
    <scope>NUCLEOTIDE SEQUENCE [LARGE SCALE GENOMIC DNA]</scope>
    <source>
        <strain evidence="2 3">VKM Ac-2538</strain>
    </source>
</reference>
<feature type="compositionally biased region" description="Polar residues" evidence="1">
    <location>
        <begin position="28"/>
        <end position="37"/>
    </location>
</feature>
<proteinExistence type="predicted"/>
<keyword evidence="3" id="KW-1185">Reference proteome</keyword>
<feature type="region of interest" description="Disordered" evidence="1">
    <location>
        <begin position="1"/>
        <end position="37"/>
    </location>
</feature>
<name>A0ABY2BQP4_9ACTN</name>
<evidence type="ECO:0000313" key="3">
    <source>
        <dbReference type="Proteomes" id="UP000295818"/>
    </source>
</evidence>
<dbReference type="Proteomes" id="UP000295818">
    <property type="component" value="Unassembled WGS sequence"/>
</dbReference>
<feature type="compositionally biased region" description="Low complexity" evidence="1">
    <location>
        <begin position="1"/>
        <end position="26"/>
    </location>
</feature>
<protein>
    <submittedName>
        <fullName evidence="2">Uncharacterized protein</fullName>
    </submittedName>
</protein>
<gene>
    <name evidence="2" type="ORF">EV644_104354</name>
</gene>
<dbReference type="EMBL" id="SLWM01000004">
    <property type="protein sequence ID" value="TCO25850.1"/>
    <property type="molecule type" value="Genomic_DNA"/>
</dbReference>
<organism evidence="2 3">
    <name type="scientific">Kribbella orskensis</name>
    <dbReference type="NCBI Taxonomy" id="2512216"/>
    <lineage>
        <taxon>Bacteria</taxon>
        <taxon>Bacillati</taxon>
        <taxon>Actinomycetota</taxon>
        <taxon>Actinomycetes</taxon>
        <taxon>Propionibacteriales</taxon>
        <taxon>Kribbellaceae</taxon>
        <taxon>Kribbella</taxon>
    </lineage>
</organism>
<comment type="caution">
    <text evidence="2">The sequence shown here is derived from an EMBL/GenBank/DDBJ whole genome shotgun (WGS) entry which is preliminary data.</text>
</comment>
<evidence type="ECO:0000256" key="1">
    <source>
        <dbReference type="SAM" id="MobiDB-lite"/>
    </source>
</evidence>
<accession>A0ABY2BQP4</accession>
<dbReference type="RefSeq" id="WP_132188683.1">
    <property type="nucleotide sequence ID" value="NZ_SLWM01000004.1"/>
</dbReference>